<dbReference type="GO" id="GO:0003676">
    <property type="term" value="F:nucleic acid binding"/>
    <property type="evidence" value="ECO:0007669"/>
    <property type="project" value="InterPro"/>
</dbReference>
<dbReference type="InterPro" id="IPR002156">
    <property type="entry name" value="RNaseH_domain"/>
</dbReference>
<gene>
    <name evidence="3" type="ORF">SLEP1_g12858</name>
</gene>
<accession>A0AAV5IDV9</accession>
<protein>
    <submittedName>
        <fullName evidence="3">Uncharacterized protein</fullName>
    </submittedName>
</protein>
<evidence type="ECO:0000259" key="2">
    <source>
        <dbReference type="Pfam" id="PF13966"/>
    </source>
</evidence>
<dbReference type="EMBL" id="BPVZ01000015">
    <property type="protein sequence ID" value="GKV00111.1"/>
    <property type="molecule type" value="Genomic_DNA"/>
</dbReference>
<dbReference type="PANTHER" id="PTHR33116:SF86">
    <property type="entry name" value="REVERSE TRANSCRIPTASE DOMAIN-CONTAINING PROTEIN"/>
    <property type="match status" value="1"/>
</dbReference>
<dbReference type="InterPro" id="IPR044730">
    <property type="entry name" value="RNase_H-like_dom_plant"/>
</dbReference>
<dbReference type="AlphaFoldDB" id="A0AAV5IDV9"/>
<dbReference type="Gene3D" id="3.30.420.10">
    <property type="entry name" value="Ribonuclease H-like superfamily/Ribonuclease H"/>
    <property type="match status" value="1"/>
</dbReference>
<sequence length="572" mass="64945">MRHSHKNYGYILEKVQRRLSNWKSANLSLVGRKILVQSVTASIPTYTMQTTLLPKTTCDSIDRLNRDFLWGSNSEARKPHLVNWEVVCSEKKQGGLGLRSAWENNQAFVAKLGWCLLKGDKALWCKAIQTKYLRGLSLLNAKANPRCSFIWRGILQCCPLLQQGVRWRVGTNVINSDGEWDLDFLHTLVPVEIVEIIRAIPLSKNLQLTDSIFWAGSMDGSFTVRSAYQLIQEQKKLDNSSLDSWSWVWKLCCAERIRMFIWLLVRGRVLTNSLRFDRHMSTSGVCPRCDVFEETPIHLLRDCYYAKIVWGLLGFATSEFFALELVSWIKKFSNPSRRNRHAGVSQTMVFLSAIWILWKDRNALIFRSHKSRPQELCARIFQQAQYTMMAMNPILSPRSRQPRWVSWIPPEEGWCKLNSDGSYNAGDKSAGAGGLIRDSTGCWISSFTVNVGDASIFIAELWGLREGLRLCKSLGLSKIVAEMDSLMAIRSIQEHRMPDNLSAAILVEIQSLMLEFEACLLQHTLQEGNAAADFLASLGHSLPPGLRIWSFPSSGLRSILTGDQLGTCFLRF</sequence>
<dbReference type="PANTHER" id="PTHR33116">
    <property type="entry name" value="REVERSE TRANSCRIPTASE ZINC-BINDING DOMAIN-CONTAINING PROTEIN-RELATED-RELATED"/>
    <property type="match status" value="1"/>
</dbReference>
<feature type="domain" description="RNase H type-1" evidence="1">
    <location>
        <begin position="418"/>
        <end position="537"/>
    </location>
</feature>
<dbReference type="SUPFAM" id="SSF53098">
    <property type="entry name" value="Ribonuclease H-like"/>
    <property type="match status" value="1"/>
</dbReference>
<dbReference type="InterPro" id="IPR036397">
    <property type="entry name" value="RNaseH_sf"/>
</dbReference>
<dbReference type="Proteomes" id="UP001054252">
    <property type="component" value="Unassembled WGS sequence"/>
</dbReference>
<dbReference type="CDD" id="cd06222">
    <property type="entry name" value="RNase_H_like"/>
    <property type="match status" value="1"/>
</dbReference>
<evidence type="ECO:0000313" key="4">
    <source>
        <dbReference type="Proteomes" id="UP001054252"/>
    </source>
</evidence>
<dbReference type="Pfam" id="PF13966">
    <property type="entry name" value="zf-RVT"/>
    <property type="match status" value="1"/>
</dbReference>
<dbReference type="InterPro" id="IPR012337">
    <property type="entry name" value="RNaseH-like_sf"/>
</dbReference>
<feature type="domain" description="Reverse transcriptase zinc-binding" evidence="2">
    <location>
        <begin position="222"/>
        <end position="310"/>
    </location>
</feature>
<evidence type="ECO:0000313" key="3">
    <source>
        <dbReference type="EMBL" id="GKV00111.1"/>
    </source>
</evidence>
<reference evidence="3 4" key="1">
    <citation type="journal article" date="2021" name="Commun. Biol.">
        <title>The genome of Shorea leprosula (Dipterocarpaceae) highlights the ecological relevance of drought in aseasonal tropical rainforests.</title>
        <authorList>
            <person name="Ng K.K.S."/>
            <person name="Kobayashi M.J."/>
            <person name="Fawcett J.A."/>
            <person name="Hatakeyama M."/>
            <person name="Paape T."/>
            <person name="Ng C.H."/>
            <person name="Ang C.C."/>
            <person name="Tnah L.H."/>
            <person name="Lee C.T."/>
            <person name="Nishiyama T."/>
            <person name="Sese J."/>
            <person name="O'Brien M.J."/>
            <person name="Copetti D."/>
            <person name="Mohd Noor M.I."/>
            <person name="Ong R.C."/>
            <person name="Putra M."/>
            <person name="Sireger I.Z."/>
            <person name="Indrioko S."/>
            <person name="Kosugi Y."/>
            <person name="Izuno A."/>
            <person name="Isagi Y."/>
            <person name="Lee S.L."/>
            <person name="Shimizu K.K."/>
        </authorList>
    </citation>
    <scope>NUCLEOTIDE SEQUENCE [LARGE SCALE GENOMIC DNA]</scope>
    <source>
        <strain evidence="3">214</strain>
    </source>
</reference>
<name>A0AAV5IDV9_9ROSI</name>
<dbReference type="Pfam" id="PF13456">
    <property type="entry name" value="RVT_3"/>
    <property type="match status" value="1"/>
</dbReference>
<evidence type="ECO:0000259" key="1">
    <source>
        <dbReference type="Pfam" id="PF13456"/>
    </source>
</evidence>
<dbReference type="InterPro" id="IPR026960">
    <property type="entry name" value="RVT-Znf"/>
</dbReference>
<proteinExistence type="predicted"/>
<organism evidence="3 4">
    <name type="scientific">Rubroshorea leprosula</name>
    <dbReference type="NCBI Taxonomy" id="152421"/>
    <lineage>
        <taxon>Eukaryota</taxon>
        <taxon>Viridiplantae</taxon>
        <taxon>Streptophyta</taxon>
        <taxon>Embryophyta</taxon>
        <taxon>Tracheophyta</taxon>
        <taxon>Spermatophyta</taxon>
        <taxon>Magnoliopsida</taxon>
        <taxon>eudicotyledons</taxon>
        <taxon>Gunneridae</taxon>
        <taxon>Pentapetalae</taxon>
        <taxon>rosids</taxon>
        <taxon>malvids</taxon>
        <taxon>Malvales</taxon>
        <taxon>Dipterocarpaceae</taxon>
        <taxon>Rubroshorea</taxon>
    </lineage>
</organism>
<comment type="caution">
    <text evidence="3">The sequence shown here is derived from an EMBL/GenBank/DDBJ whole genome shotgun (WGS) entry which is preliminary data.</text>
</comment>
<keyword evidence="4" id="KW-1185">Reference proteome</keyword>
<dbReference type="GO" id="GO:0004523">
    <property type="term" value="F:RNA-DNA hybrid ribonuclease activity"/>
    <property type="evidence" value="ECO:0007669"/>
    <property type="project" value="InterPro"/>
</dbReference>